<dbReference type="OrthoDB" id="1718322at2759"/>
<dbReference type="PANTHER" id="PTHR46183">
    <property type="entry name" value="PROTEIN CLMP1"/>
    <property type="match status" value="1"/>
</dbReference>
<evidence type="ECO:0000313" key="2">
    <source>
        <dbReference type="Proteomes" id="UP000283530"/>
    </source>
</evidence>
<sequence length="95" mass="11023">MKLYSEAIEDTITCDDAQYLFDVAVDKFQEMAALALFNWGNVHMLSARKRVPLTEDASTESVLAEVKKANERAETEYENMNFWLKKIGCRGWRRI</sequence>
<evidence type="ECO:0000313" key="1">
    <source>
        <dbReference type="EMBL" id="RWR83994.1"/>
    </source>
</evidence>
<keyword evidence="2" id="KW-1185">Reference proteome</keyword>
<name>A0A443NZN2_9MAGN</name>
<organism evidence="1 2">
    <name type="scientific">Cinnamomum micranthum f. kanehirae</name>
    <dbReference type="NCBI Taxonomy" id="337451"/>
    <lineage>
        <taxon>Eukaryota</taxon>
        <taxon>Viridiplantae</taxon>
        <taxon>Streptophyta</taxon>
        <taxon>Embryophyta</taxon>
        <taxon>Tracheophyta</taxon>
        <taxon>Spermatophyta</taxon>
        <taxon>Magnoliopsida</taxon>
        <taxon>Magnoliidae</taxon>
        <taxon>Laurales</taxon>
        <taxon>Lauraceae</taxon>
        <taxon>Cinnamomum</taxon>
    </lineage>
</organism>
<dbReference type="PANTHER" id="PTHR46183:SF4">
    <property type="entry name" value="PROTEIN PHOX4"/>
    <property type="match status" value="1"/>
</dbReference>
<comment type="caution">
    <text evidence="1">The sequence shown here is derived from an EMBL/GenBank/DDBJ whole genome shotgun (WGS) entry which is preliminary data.</text>
</comment>
<gene>
    <name evidence="1" type="ORF">CKAN_01277700</name>
</gene>
<protein>
    <submittedName>
        <fullName evidence="1">Putative heat shock protein 70 HSP70-interacting protein</fullName>
    </submittedName>
</protein>
<proteinExistence type="predicted"/>
<dbReference type="STRING" id="337451.A0A443NZN2"/>
<keyword evidence="1" id="KW-0346">Stress response</keyword>
<dbReference type="AlphaFoldDB" id="A0A443NZN2"/>
<reference evidence="1 2" key="1">
    <citation type="journal article" date="2019" name="Nat. Plants">
        <title>Stout camphor tree genome fills gaps in understanding of flowering plant genome evolution.</title>
        <authorList>
            <person name="Chaw S.M."/>
            <person name="Liu Y.C."/>
            <person name="Wu Y.W."/>
            <person name="Wang H.Y."/>
            <person name="Lin C.I."/>
            <person name="Wu C.S."/>
            <person name="Ke H.M."/>
            <person name="Chang L.Y."/>
            <person name="Hsu C.Y."/>
            <person name="Yang H.T."/>
            <person name="Sudianto E."/>
            <person name="Hsu M.H."/>
            <person name="Wu K.P."/>
            <person name="Wang L.N."/>
            <person name="Leebens-Mack J.H."/>
            <person name="Tsai I.J."/>
        </authorList>
    </citation>
    <scope>NUCLEOTIDE SEQUENCE [LARGE SCALE GENOMIC DNA]</scope>
    <source>
        <strain evidence="2">cv. Chaw 1501</strain>
        <tissue evidence="1">Young leaves</tissue>
    </source>
</reference>
<accession>A0A443NZN2</accession>
<dbReference type="EMBL" id="QPKB01000004">
    <property type="protein sequence ID" value="RWR83994.1"/>
    <property type="molecule type" value="Genomic_DNA"/>
</dbReference>
<dbReference type="InterPro" id="IPR044517">
    <property type="entry name" value="PHOX1-4"/>
</dbReference>
<dbReference type="Proteomes" id="UP000283530">
    <property type="component" value="Unassembled WGS sequence"/>
</dbReference>